<comment type="caution">
    <text evidence="1">The sequence shown here is derived from an EMBL/GenBank/DDBJ whole genome shotgun (WGS) entry which is preliminary data.</text>
</comment>
<accession>A0ABC8SZ06</accession>
<gene>
    <name evidence="1" type="ORF">ILEXP_LOCUS31295</name>
</gene>
<dbReference type="EMBL" id="CAUOFW020003851">
    <property type="protein sequence ID" value="CAK9162427.1"/>
    <property type="molecule type" value="Genomic_DNA"/>
</dbReference>
<dbReference type="Proteomes" id="UP001642360">
    <property type="component" value="Unassembled WGS sequence"/>
</dbReference>
<reference evidence="1 2" key="1">
    <citation type="submission" date="2024-02" db="EMBL/GenBank/DDBJ databases">
        <authorList>
            <person name="Vignale AGUSTIN F."/>
            <person name="Sosa J E."/>
            <person name="Modenutti C."/>
        </authorList>
    </citation>
    <scope>NUCLEOTIDE SEQUENCE [LARGE SCALE GENOMIC DNA]</scope>
</reference>
<proteinExistence type="predicted"/>
<protein>
    <submittedName>
        <fullName evidence="1">Uncharacterized protein</fullName>
    </submittedName>
</protein>
<evidence type="ECO:0000313" key="2">
    <source>
        <dbReference type="Proteomes" id="UP001642360"/>
    </source>
</evidence>
<organism evidence="1 2">
    <name type="scientific">Ilex paraguariensis</name>
    <name type="common">yerba mate</name>
    <dbReference type="NCBI Taxonomy" id="185542"/>
    <lineage>
        <taxon>Eukaryota</taxon>
        <taxon>Viridiplantae</taxon>
        <taxon>Streptophyta</taxon>
        <taxon>Embryophyta</taxon>
        <taxon>Tracheophyta</taxon>
        <taxon>Spermatophyta</taxon>
        <taxon>Magnoliopsida</taxon>
        <taxon>eudicotyledons</taxon>
        <taxon>Gunneridae</taxon>
        <taxon>Pentapetalae</taxon>
        <taxon>asterids</taxon>
        <taxon>campanulids</taxon>
        <taxon>Aquifoliales</taxon>
        <taxon>Aquifoliaceae</taxon>
        <taxon>Ilex</taxon>
    </lineage>
</organism>
<sequence>MCEGLFCYENLCGIHIVVTQELMWRFDTCKAAVYYVSSTSSTIDDCLCLRLVGHGK</sequence>
<keyword evidence="2" id="KW-1185">Reference proteome</keyword>
<name>A0ABC8SZ06_9AQUA</name>
<evidence type="ECO:0000313" key="1">
    <source>
        <dbReference type="EMBL" id="CAK9162427.1"/>
    </source>
</evidence>
<dbReference type="AlphaFoldDB" id="A0ABC8SZ06"/>
<feature type="non-terminal residue" evidence="1">
    <location>
        <position position="56"/>
    </location>
</feature>